<dbReference type="RefSeq" id="WP_090705362.1">
    <property type="nucleotide sequence ID" value="NZ_FNHH01000018.1"/>
</dbReference>
<feature type="compositionally biased region" description="Polar residues" evidence="1">
    <location>
        <begin position="903"/>
        <end position="916"/>
    </location>
</feature>
<accession>A0A1G9UXQ5</accession>
<name>A0A1G9UXQ5_9SPHI</name>
<proteinExistence type="predicted"/>
<protein>
    <submittedName>
        <fullName evidence="4">Outer membrane protein beta-barrel family protein</fullName>
    </submittedName>
</protein>
<dbReference type="SUPFAM" id="SSF56935">
    <property type="entry name" value="Porins"/>
    <property type="match status" value="1"/>
</dbReference>
<keyword evidence="2" id="KW-0732">Signal</keyword>
<dbReference type="SUPFAM" id="SSF49464">
    <property type="entry name" value="Carboxypeptidase regulatory domain-like"/>
    <property type="match status" value="1"/>
</dbReference>
<dbReference type="OrthoDB" id="1086219at2"/>
<feature type="region of interest" description="Disordered" evidence="1">
    <location>
        <begin position="899"/>
        <end position="927"/>
    </location>
</feature>
<keyword evidence="5" id="KW-1185">Reference proteome</keyword>
<sequence>MKFKLLPVLILFCLNCSLFAQSNRDIKGVLQDTTGAPVFSATVKLITLNDTLSTRSDVDGNFFFKGVKVTQFGISASSLGYIPLLTRFVYQPGTSTIVLPKIVLKSGSNMLAEVVVNGTPPVVMKQDTVEFRMSDLKLKDDAVVEDAIKRLDGAEVDKDGNVTAAGKPVTRIKIDGKEVFGGDLKTLTKNIPANAIDKIQLIDDYGDQANFTKVKEGDPETIINITTKPGRNTGLIMNSTIGGGSEDRYQLGLFASQFKGDKNIGITANLNNNGTQIGGGGFGGRGGGGGGANFGASGGGGITDLSSIGLSYNNRWSPKLVVSGSYYFTNSDRSTISNVFRQSANASGLILSTEFSDVASKTNTHNFGSRLEYNINKSNMLIVSPYISFSNSISNNAGSIAQTGVIRQDQASLSNNRSVAPNVSSNILFNHNFPKQGRNYSVNMNLRNGGYNADQENDNQIVYFDPTGNTLRDSINYRINTTENRVFNGNSRFSYSEPLSEKSRIQMSYNVTYNSYDNSRISSFTDAAGVLQKIDSLSNVFQYNFLSQQFGLNYNYKTKNNEFSLGLRANPTSLSGNSESLNTRINRTNLFFSPIARYQYKYSQTKSVSIHYYGFANEPQFSQLQPVRDISNPQRPVVGNPELNSAFSHNLNANLNSSNPDRKTSLILNLQANMLNNQVVQNIVLIPDVYGSKKQEVRFVNANGYYTYFVSYNWQKSFKDKQYTIRLNGDTRYTNNVSFADNIRNSSQRRNISQRMSLQINPGNWMELTPNLSYSRTNTNYSLQTNTDILLKTYGFNLDGRLLFQKSKTLILGFYGGKTFNRGFSGNLNTNPLIISAYIEKQFLKNKMAFVRFQGFDLLDQSNNIQRSVVENGFTDIRTNRLTRYFMLTLNMRINKLAGGKGPSQNQGSPDGNNRRFQGGGGMRLNN</sequence>
<organism evidence="4 5">
    <name type="scientific">Daejeonella rubra</name>
    <dbReference type="NCBI Taxonomy" id="990371"/>
    <lineage>
        <taxon>Bacteria</taxon>
        <taxon>Pseudomonadati</taxon>
        <taxon>Bacteroidota</taxon>
        <taxon>Sphingobacteriia</taxon>
        <taxon>Sphingobacteriales</taxon>
        <taxon>Sphingobacteriaceae</taxon>
        <taxon>Daejeonella</taxon>
    </lineage>
</organism>
<evidence type="ECO:0000259" key="3">
    <source>
        <dbReference type="Pfam" id="PF14905"/>
    </source>
</evidence>
<dbReference type="InterPro" id="IPR008969">
    <property type="entry name" value="CarboxyPept-like_regulatory"/>
</dbReference>
<dbReference type="STRING" id="990371.SAMN05421813_11832"/>
<dbReference type="InterPro" id="IPR041700">
    <property type="entry name" value="OMP_b-brl_3"/>
</dbReference>
<evidence type="ECO:0000256" key="1">
    <source>
        <dbReference type="SAM" id="MobiDB-lite"/>
    </source>
</evidence>
<reference evidence="5" key="1">
    <citation type="submission" date="2016-10" db="EMBL/GenBank/DDBJ databases">
        <authorList>
            <person name="Varghese N."/>
            <person name="Submissions S."/>
        </authorList>
    </citation>
    <scope>NUCLEOTIDE SEQUENCE [LARGE SCALE GENOMIC DNA]</scope>
    <source>
        <strain evidence="5">DSM 24536</strain>
    </source>
</reference>
<feature type="domain" description="Outer membrane protein beta-barrel" evidence="3">
    <location>
        <begin position="431"/>
        <end position="891"/>
    </location>
</feature>
<feature type="compositionally biased region" description="Gly residues" evidence="1">
    <location>
        <begin position="918"/>
        <end position="927"/>
    </location>
</feature>
<gene>
    <name evidence="4" type="ORF">SAMN05421813_11832</name>
</gene>
<dbReference type="Pfam" id="PF14905">
    <property type="entry name" value="OMP_b-brl_3"/>
    <property type="match status" value="1"/>
</dbReference>
<feature type="chain" id="PRO_5011461464" evidence="2">
    <location>
        <begin position="21"/>
        <end position="927"/>
    </location>
</feature>
<evidence type="ECO:0000313" key="5">
    <source>
        <dbReference type="Proteomes" id="UP000199226"/>
    </source>
</evidence>
<dbReference type="AlphaFoldDB" id="A0A1G9UXQ5"/>
<dbReference type="Proteomes" id="UP000199226">
    <property type="component" value="Unassembled WGS sequence"/>
</dbReference>
<feature type="signal peptide" evidence="2">
    <location>
        <begin position="1"/>
        <end position="20"/>
    </location>
</feature>
<evidence type="ECO:0000256" key="2">
    <source>
        <dbReference type="SAM" id="SignalP"/>
    </source>
</evidence>
<dbReference type="EMBL" id="FNHH01000018">
    <property type="protein sequence ID" value="SDM64587.1"/>
    <property type="molecule type" value="Genomic_DNA"/>
</dbReference>
<evidence type="ECO:0000313" key="4">
    <source>
        <dbReference type="EMBL" id="SDM64587.1"/>
    </source>
</evidence>